<evidence type="ECO:0000313" key="4">
    <source>
        <dbReference type="Proteomes" id="UP000823588"/>
    </source>
</evidence>
<accession>A0A8T4GDT7</accession>
<dbReference type="AlphaFoldDB" id="A0A8T4GDT7"/>
<feature type="region of interest" description="Disordered" evidence="1">
    <location>
        <begin position="350"/>
        <end position="376"/>
    </location>
</feature>
<sequence>MDVDLRGPGWVHRDGVVARGRAFDGDDLLDASAIAERFADDVAETESRTVVPRADPHTAVTAAADDLEGFYAAVVEDRTSGEADAAILVADGARSIPLYYGTHNGSAIVSDRGRVVRDALDASTDPVTESEFLLTRYVSGPETIWTGVRSTRAGAAVRIDDGGGIEPTTYRDHWPDETEPAASTVSERPASTLSEPAASTVSLTGSQSPRERLESGLERAFDRAVRIAGDRPVVVPLSGGYDSRLVASEFVARGHDVIGFTFGRSGHPDVEVSREVAARLGIEWRFVPYDAETWHEWYGGPAGETYRRAAFGGDALPFLAEWPAVRTLVAEGQVPADALWCPGHTVATPGERLPRFADPDTPAGDEGESGESDAVPPTVDALADYVRRTHYSLWEWDDDRFNAAVDERIRRGLLGDRDPDAVNDAASAAAAYERWEWRARMTTFTNGDLRAYENAGVETWLPLWDPAYVRAYASLPRRCREDKRLHSELAVDRYRAAAGLGDADTDDDPDRRSSGLGPAEVTDRTLAPIDRHLSLLRHTPVRRFTERDGRWDPPFLAPRGSWGERGSHPLAWDAIVDPAVHARLPPARNLYAIRTLAATNRIGLGDPESVAIDRFVSADRDGETDGSGRARLRLPTETDGT</sequence>
<dbReference type="RefSeq" id="WP_209483526.1">
    <property type="nucleotide sequence ID" value="NZ_JAGGKQ010000004.1"/>
</dbReference>
<dbReference type="OrthoDB" id="8692at2157"/>
<feature type="compositionally biased region" description="Basic and acidic residues" evidence="1">
    <location>
        <begin position="619"/>
        <end position="628"/>
    </location>
</feature>
<dbReference type="GO" id="GO:0004066">
    <property type="term" value="F:asparagine synthase (glutamine-hydrolyzing) activity"/>
    <property type="evidence" value="ECO:0007669"/>
    <property type="project" value="UniProtKB-EC"/>
</dbReference>
<evidence type="ECO:0000313" key="3">
    <source>
        <dbReference type="EMBL" id="MBP1921889.1"/>
    </source>
</evidence>
<feature type="region of interest" description="Disordered" evidence="1">
    <location>
        <begin position="159"/>
        <end position="212"/>
    </location>
</feature>
<organism evidence="3 4">
    <name type="scientific">Halorubrum alkaliphilum</name>
    <dbReference type="NCBI Taxonomy" id="261290"/>
    <lineage>
        <taxon>Archaea</taxon>
        <taxon>Methanobacteriati</taxon>
        <taxon>Methanobacteriota</taxon>
        <taxon>Stenosarchaea group</taxon>
        <taxon>Halobacteria</taxon>
        <taxon>Halobacteriales</taxon>
        <taxon>Haloferacaceae</taxon>
        <taxon>Halorubrum</taxon>
    </lineage>
</organism>
<dbReference type="InterPro" id="IPR001962">
    <property type="entry name" value="Asn_synthase"/>
</dbReference>
<feature type="region of interest" description="Disordered" evidence="1">
    <location>
        <begin position="500"/>
        <end position="523"/>
    </location>
</feature>
<evidence type="ECO:0000259" key="2">
    <source>
        <dbReference type="Pfam" id="PF00733"/>
    </source>
</evidence>
<keyword evidence="4" id="KW-1185">Reference proteome</keyword>
<feature type="compositionally biased region" description="Polar residues" evidence="1">
    <location>
        <begin position="181"/>
        <end position="208"/>
    </location>
</feature>
<name>A0A8T4GDT7_9EURY</name>
<keyword evidence="3" id="KW-0436">Ligase</keyword>
<dbReference type="Gene3D" id="3.40.50.620">
    <property type="entry name" value="HUPs"/>
    <property type="match status" value="1"/>
</dbReference>
<dbReference type="EMBL" id="JAGGKQ010000004">
    <property type="protein sequence ID" value="MBP1921889.1"/>
    <property type="molecule type" value="Genomic_DNA"/>
</dbReference>
<dbReference type="InterPro" id="IPR014729">
    <property type="entry name" value="Rossmann-like_a/b/a_fold"/>
</dbReference>
<dbReference type="GO" id="GO:0006529">
    <property type="term" value="P:asparagine biosynthetic process"/>
    <property type="evidence" value="ECO:0007669"/>
    <property type="project" value="InterPro"/>
</dbReference>
<feature type="domain" description="Asparagine synthetase" evidence="2">
    <location>
        <begin position="217"/>
        <end position="288"/>
    </location>
</feature>
<dbReference type="InterPro" id="IPR051786">
    <property type="entry name" value="ASN_synthetase/amidase"/>
</dbReference>
<dbReference type="InterPro" id="IPR029055">
    <property type="entry name" value="Ntn_hydrolases_N"/>
</dbReference>
<feature type="region of interest" description="Disordered" evidence="1">
    <location>
        <begin position="619"/>
        <end position="641"/>
    </location>
</feature>
<dbReference type="PANTHER" id="PTHR43284:SF1">
    <property type="entry name" value="ASPARAGINE SYNTHETASE"/>
    <property type="match status" value="1"/>
</dbReference>
<proteinExistence type="predicted"/>
<reference evidence="3" key="1">
    <citation type="submission" date="2021-03" db="EMBL/GenBank/DDBJ databases">
        <title>Genomic Encyclopedia of Type Strains, Phase IV (KMG-IV): sequencing the most valuable type-strain genomes for metagenomic binning, comparative biology and taxonomic classification.</title>
        <authorList>
            <person name="Goeker M."/>
        </authorList>
    </citation>
    <scope>NUCLEOTIDE SEQUENCE</scope>
    <source>
        <strain evidence="3">DSM 23564</strain>
    </source>
</reference>
<dbReference type="EC" id="6.3.5.4" evidence="3"/>
<dbReference type="Proteomes" id="UP000823588">
    <property type="component" value="Unassembled WGS sequence"/>
</dbReference>
<dbReference type="SUPFAM" id="SSF52402">
    <property type="entry name" value="Adenine nucleotide alpha hydrolases-like"/>
    <property type="match status" value="1"/>
</dbReference>
<protein>
    <submittedName>
        <fullName evidence="3">Asparagine synthase (Glutamine-hydrolyzing)</fullName>
        <ecNumber evidence="3">6.3.5.4</ecNumber>
    </submittedName>
</protein>
<dbReference type="Pfam" id="PF00733">
    <property type="entry name" value="Asn_synthase"/>
    <property type="match status" value="1"/>
</dbReference>
<comment type="caution">
    <text evidence="3">The sequence shown here is derived from an EMBL/GenBank/DDBJ whole genome shotgun (WGS) entry which is preliminary data.</text>
</comment>
<gene>
    <name evidence="3" type="ORF">J2751_000886</name>
</gene>
<dbReference type="SUPFAM" id="SSF56235">
    <property type="entry name" value="N-terminal nucleophile aminohydrolases (Ntn hydrolases)"/>
    <property type="match status" value="1"/>
</dbReference>
<dbReference type="PANTHER" id="PTHR43284">
    <property type="entry name" value="ASPARAGINE SYNTHETASE (GLUTAMINE-HYDROLYZING)"/>
    <property type="match status" value="1"/>
</dbReference>
<evidence type="ECO:0000256" key="1">
    <source>
        <dbReference type="SAM" id="MobiDB-lite"/>
    </source>
</evidence>